<protein>
    <submittedName>
        <fullName evidence="17">Outer membrane receptor for ferrienterochelin and colicins</fullName>
    </submittedName>
</protein>
<gene>
    <name evidence="17" type="ORF">C7440_1830</name>
</gene>
<keyword evidence="4 12" id="KW-1134">Transmembrane beta strand</keyword>
<keyword evidence="18" id="KW-1185">Reference proteome</keyword>
<feature type="signal peptide" evidence="14">
    <location>
        <begin position="1"/>
        <end position="36"/>
    </location>
</feature>
<keyword evidence="5 12" id="KW-0812">Transmembrane</keyword>
<keyword evidence="11 12" id="KW-0998">Cell outer membrane</keyword>
<evidence type="ECO:0000256" key="4">
    <source>
        <dbReference type="ARBA" id="ARBA00022452"/>
    </source>
</evidence>
<evidence type="ECO:0000256" key="11">
    <source>
        <dbReference type="ARBA" id="ARBA00023237"/>
    </source>
</evidence>
<dbReference type="SUPFAM" id="SSF56935">
    <property type="entry name" value="Porins"/>
    <property type="match status" value="1"/>
</dbReference>
<dbReference type="GO" id="GO:0015344">
    <property type="term" value="F:siderophore uptake transmembrane transporter activity"/>
    <property type="evidence" value="ECO:0007669"/>
    <property type="project" value="TreeGrafter"/>
</dbReference>
<dbReference type="STRING" id="1231391.GCA_000308195_00544"/>
<comment type="subcellular location">
    <subcellularLocation>
        <location evidence="1 12">Cell outer membrane</location>
        <topology evidence="1 12">Multi-pass membrane protein</topology>
    </subcellularLocation>
</comment>
<keyword evidence="8 13" id="KW-0798">TonB box</keyword>
<comment type="caution">
    <text evidence="17">The sequence shown here is derived from an EMBL/GenBank/DDBJ whole genome shotgun (WGS) entry which is preliminary data.</text>
</comment>
<dbReference type="RefSeq" id="WP_116518303.1">
    <property type="nucleotide sequence ID" value="NZ_JACCEX010000002.1"/>
</dbReference>
<sequence length="663" mass="72822">MLVRSSIRHAATLPRRHRLAYATIAALAAMALPASAAGEEVTVLPNVVVTASGFEQMIADAPATITVIPKEELEGKAYRNITDALQDVPGVSIEGGAGGKLESTQVNIRGLGESYVLFLVDGKPLGSSSEAYYNGFGGGAQVNWLPPMSAIERIEVIRGPMSSLYGSSALGGVINVITKKVSDTWTGSFTVDTTLQAHSYAGNSYQGRYYLSGPLVQNRLGLTVYGSHFGREEDEIESGYAQQRMTSNNARIDWLLTDKHSLQFEGGVTTTDNLRSEISGGPMDMDNKRVHYGLTHDWKWGNNASTKTYVLSEDVNIVNSTNESEYKSTIFNTRSVIPFTSHMLSVGAEYKQEETLHDADRFPGSKSVDLSRWQAAVFAEDEYNLTENFALTGGVRLDKNEHYGTHVTPRLYGVYHASDSLVLKGGVSGGFKTPTLKQADENIVEQAGRGRSWDMGNNDLQPEESTNYELGFAWSGPNETDFGLMAYHTRFKNKIDKHYICNTPAGDPPSCTYNGETRYSIQQYINLDSAVMQGVEASFGMPIGDVRLTANYTYSDSEIKSGADAGRPLNNTPRHMFNLGLNWKASGQTNVWGKLKFKSDTIDGGEDRLPSYTLVDIGASYRFNRNATGFIGIYNVFDKKIETEMYGKRLDGRRYYAGLTVGF</sequence>
<accession>A0A2U1CN07</accession>
<dbReference type="Gene3D" id="2.170.130.10">
    <property type="entry name" value="TonB-dependent receptor, plug domain"/>
    <property type="match status" value="1"/>
</dbReference>
<evidence type="ECO:0000256" key="3">
    <source>
        <dbReference type="ARBA" id="ARBA00022448"/>
    </source>
</evidence>
<comment type="similarity">
    <text evidence="2 12 13">Belongs to the TonB-dependent receptor family.</text>
</comment>
<keyword evidence="9 12" id="KW-0472">Membrane</keyword>
<feature type="domain" description="TonB-dependent receptor plug" evidence="16">
    <location>
        <begin position="59"/>
        <end position="173"/>
    </location>
</feature>
<evidence type="ECO:0000256" key="10">
    <source>
        <dbReference type="ARBA" id="ARBA00023170"/>
    </source>
</evidence>
<evidence type="ECO:0000259" key="15">
    <source>
        <dbReference type="Pfam" id="PF00593"/>
    </source>
</evidence>
<dbReference type="OrthoDB" id="183532at2"/>
<feature type="chain" id="PRO_5015593870" evidence="14">
    <location>
        <begin position="37"/>
        <end position="663"/>
    </location>
</feature>
<dbReference type="InterPro" id="IPR012910">
    <property type="entry name" value="Plug_dom"/>
</dbReference>
<evidence type="ECO:0000313" key="17">
    <source>
        <dbReference type="EMBL" id="PVY62337.1"/>
    </source>
</evidence>
<evidence type="ECO:0000256" key="8">
    <source>
        <dbReference type="ARBA" id="ARBA00023077"/>
    </source>
</evidence>
<dbReference type="PANTHER" id="PTHR30069:SF53">
    <property type="entry name" value="COLICIN I RECEPTOR-RELATED"/>
    <property type="match status" value="1"/>
</dbReference>
<dbReference type="Pfam" id="PF00593">
    <property type="entry name" value="TonB_dep_Rec_b-barrel"/>
    <property type="match status" value="1"/>
</dbReference>
<dbReference type="GO" id="GO:0009279">
    <property type="term" value="C:cell outer membrane"/>
    <property type="evidence" value="ECO:0007669"/>
    <property type="project" value="UniProtKB-SubCell"/>
</dbReference>
<dbReference type="InterPro" id="IPR037066">
    <property type="entry name" value="Plug_dom_sf"/>
</dbReference>
<dbReference type="Proteomes" id="UP000246145">
    <property type="component" value="Unassembled WGS sequence"/>
</dbReference>
<feature type="domain" description="TonB-dependent receptor-like beta-barrel" evidence="15">
    <location>
        <begin position="192"/>
        <end position="636"/>
    </location>
</feature>
<evidence type="ECO:0000256" key="13">
    <source>
        <dbReference type="RuleBase" id="RU003357"/>
    </source>
</evidence>
<dbReference type="PROSITE" id="PS52016">
    <property type="entry name" value="TONB_DEPENDENT_REC_3"/>
    <property type="match status" value="1"/>
</dbReference>
<evidence type="ECO:0000256" key="5">
    <source>
        <dbReference type="ARBA" id="ARBA00022692"/>
    </source>
</evidence>
<keyword evidence="7" id="KW-0406">Ion transport</keyword>
<dbReference type="CDD" id="cd01347">
    <property type="entry name" value="ligand_gated_channel"/>
    <property type="match status" value="1"/>
</dbReference>
<proteinExistence type="inferred from homology"/>
<dbReference type="Gene3D" id="2.40.170.20">
    <property type="entry name" value="TonB-dependent receptor, beta-barrel domain"/>
    <property type="match status" value="1"/>
</dbReference>
<evidence type="ECO:0000256" key="7">
    <source>
        <dbReference type="ARBA" id="ARBA00023065"/>
    </source>
</evidence>
<dbReference type="InterPro" id="IPR039426">
    <property type="entry name" value="TonB-dep_rcpt-like"/>
</dbReference>
<evidence type="ECO:0000256" key="6">
    <source>
        <dbReference type="ARBA" id="ARBA00022729"/>
    </source>
</evidence>
<evidence type="ECO:0000256" key="2">
    <source>
        <dbReference type="ARBA" id="ARBA00009810"/>
    </source>
</evidence>
<evidence type="ECO:0000313" key="18">
    <source>
        <dbReference type="Proteomes" id="UP000246145"/>
    </source>
</evidence>
<evidence type="ECO:0000259" key="16">
    <source>
        <dbReference type="Pfam" id="PF07715"/>
    </source>
</evidence>
<organism evidence="17 18">
    <name type="scientific">Pusillimonas noertemannii</name>
    <dbReference type="NCBI Taxonomy" id="305977"/>
    <lineage>
        <taxon>Bacteria</taxon>
        <taxon>Pseudomonadati</taxon>
        <taxon>Pseudomonadota</taxon>
        <taxon>Betaproteobacteria</taxon>
        <taxon>Burkholderiales</taxon>
        <taxon>Alcaligenaceae</taxon>
        <taxon>Pusillimonas</taxon>
    </lineage>
</organism>
<reference evidence="17 18" key="1">
    <citation type="submission" date="2018-04" db="EMBL/GenBank/DDBJ databases">
        <title>Genomic Encyclopedia of Type Strains, Phase IV (KMG-IV): sequencing the most valuable type-strain genomes for metagenomic binning, comparative biology and taxonomic classification.</title>
        <authorList>
            <person name="Goeker M."/>
        </authorList>
    </citation>
    <scope>NUCLEOTIDE SEQUENCE [LARGE SCALE GENOMIC DNA]</scope>
    <source>
        <strain evidence="17 18">DSM 10065</strain>
    </source>
</reference>
<keyword evidence="10 17" id="KW-0675">Receptor</keyword>
<dbReference type="Pfam" id="PF07715">
    <property type="entry name" value="Plug"/>
    <property type="match status" value="1"/>
</dbReference>
<dbReference type="PANTHER" id="PTHR30069">
    <property type="entry name" value="TONB-DEPENDENT OUTER MEMBRANE RECEPTOR"/>
    <property type="match status" value="1"/>
</dbReference>
<dbReference type="GO" id="GO:0044718">
    <property type="term" value="P:siderophore transmembrane transport"/>
    <property type="evidence" value="ECO:0007669"/>
    <property type="project" value="TreeGrafter"/>
</dbReference>
<keyword evidence="6 14" id="KW-0732">Signal</keyword>
<evidence type="ECO:0000256" key="1">
    <source>
        <dbReference type="ARBA" id="ARBA00004571"/>
    </source>
</evidence>
<evidence type="ECO:0000256" key="12">
    <source>
        <dbReference type="PROSITE-ProRule" id="PRU01360"/>
    </source>
</evidence>
<dbReference type="EMBL" id="QEKO01000002">
    <property type="protein sequence ID" value="PVY62337.1"/>
    <property type="molecule type" value="Genomic_DNA"/>
</dbReference>
<name>A0A2U1CN07_9BURK</name>
<evidence type="ECO:0000256" key="14">
    <source>
        <dbReference type="SAM" id="SignalP"/>
    </source>
</evidence>
<dbReference type="InterPro" id="IPR000531">
    <property type="entry name" value="Beta-barrel_TonB"/>
</dbReference>
<dbReference type="AlphaFoldDB" id="A0A2U1CN07"/>
<keyword evidence="3 12" id="KW-0813">Transport</keyword>
<evidence type="ECO:0000256" key="9">
    <source>
        <dbReference type="ARBA" id="ARBA00023136"/>
    </source>
</evidence>
<dbReference type="InterPro" id="IPR036942">
    <property type="entry name" value="Beta-barrel_TonB_sf"/>
</dbReference>